<feature type="compositionally biased region" description="Acidic residues" evidence="1">
    <location>
        <begin position="189"/>
        <end position="201"/>
    </location>
</feature>
<protein>
    <submittedName>
        <fullName evidence="3">Uncharacterized protein LOC110987606 isoform X1</fullName>
    </submittedName>
</protein>
<reference evidence="3" key="1">
    <citation type="submission" date="2025-08" db="UniProtKB">
        <authorList>
            <consortium name="RefSeq"/>
        </authorList>
    </citation>
    <scope>IDENTIFICATION</scope>
</reference>
<feature type="compositionally biased region" description="Low complexity" evidence="1">
    <location>
        <begin position="106"/>
        <end position="121"/>
    </location>
</feature>
<proteinExistence type="predicted"/>
<dbReference type="PROSITE" id="PS51257">
    <property type="entry name" value="PROKAR_LIPOPROTEIN"/>
    <property type="match status" value="1"/>
</dbReference>
<feature type="compositionally biased region" description="Basic and acidic residues" evidence="1">
    <location>
        <begin position="245"/>
        <end position="262"/>
    </location>
</feature>
<organism evidence="2 3">
    <name type="scientific">Acanthaster planci</name>
    <name type="common">Crown-of-thorns starfish</name>
    <dbReference type="NCBI Taxonomy" id="133434"/>
    <lineage>
        <taxon>Eukaryota</taxon>
        <taxon>Metazoa</taxon>
        <taxon>Echinodermata</taxon>
        <taxon>Eleutherozoa</taxon>
        <taxon>Asterozoa</taxon>
        <taxon>Asteroidea</taxon>
        <taxon>Valvatacea</taxon>
        <taxon>Valvatida</taxon>
        <taxon>Acanthasteridae</taxon>
        <taxon>Acanthaster</taxon>
    </lineage>
</organism>
<dbReference type="Proteomes" id="UP000694845">
    <property type="component" value="Unplaced"/>
</dbReference>
<dbReference type="InterPro" id="IPR011029">
    <property type="entry name" value="DEATH-like_dom_sf"/>
</dbReference>
<name>A0A8B7ZRU2_ACAPL</name>
<feature type="compositionally biased region" description="Basic and acidic residues" evidence="1">
    <location>
        <begin position="150"/>
        <end position="166"/>
    </location>
</feature>
<feature type="region of interest" description="Disordered" evidence="1">
    <location>
        <begin position="100"/>
        <end position="262"/>
    </location>
</feature>
<evidence type="ECO:0000313" key="2">
    <source>
        <dbReference type="Proteomes" id="UP000694845"/>
    </source>
</evidence>
<dbReference type="SUPFAM" id="SSF47986">
    <property type="entry name" value="DEATH domain"/>
    <property type="match status" value="1"/>
</dbReference>
<gene>
    <name evidence="3" type="primary">LOC110987606</name>
</gene>
<dbReference type="RefSeq" id="XP_022106161.1">
    <property type="nucleotide sequence ID" value="XM_022250469.1"/>
</dbReference>
<dbReference type="CDD" id="cd01670">
    <property type="entry name" value="Death"/>
    <property type="match status" value="1"/>
</dbReference>
<dbReference type="GeneID" id="110987606"/>
<dbReference type="AlphaFoldDB" id="A0A8B7ZRU2"/>
<evidence type="ECO:0000313" key="3">
    <source>
        <dbReference type="RefSeq" id="XP_022106161.1"/>
    </source>
</evidence>
<sequence>MMPRLSQIECEKFFRQLQVVSCWQPLATACRFSCDQISRIKWNDNDVGEQKFMMLCQLRQREPENWATILTEGLEDPTVSRMDAADDVRQFLQRGSADSIDAANCGTSSSSTSASDGASSSQMWEKKETASTPHQLKGTRKRPDTQQMKIDTDKNAKRRIQEKDVSRINGAQGSDDELSTKENISPSDGESDGSESGEDVCDLAGDAIPPTTPGKKAPLKPNDEQGAGCSSLPPPKVNKKAKGKRPGDANRDDPPKQPCGDRIKIADLSLKLAKRKNNNWYIIAWKDGEDVRTPQKGKTGYYFHCDLRDESGEVVRLAVFIKHKKDCLPVYRMISKSNKKKPVCLRLLRVEDQGETWKKENKKDCRLVFDHNSEIF</sequence>
<dbReference type="OMA" id="KECKSLW"/>
<accession>A0A8B7ZRU2</accession>
<dbReference type="KEGG" id="aplc:110987606"/>
<dbReference type="Gene3D" id="1.10.533.10">
    <property type="entry name" value="Death Domain, Fas"/>
    <property type="match status" value="1"/>
</dbReference>
<keyword evidence="2" id="KW-1185">Reference proteome</keyword>
<evidence type="ECO:0000256" key="1">
    <source>
        <dbReference type="SAM" id="MobiDB-lite"/>
    </source>
</evidence>